<dbReference type="Pfam" id="PF13683">
    <property type="entry name" value="rve_3"/>
    <property type="match status" value="1"/>
</dbReference>
<evidence type="ECO:0000259" key="1">
    <source>
        <dbReference type="Pfam" id="PF13683"/>
    </source>
</evidence>
<proteinExistence type="predicted"/>
<name>A0ABR8ME95_9FLAO</name>
<gene>
    <name evidence="2" type="ORF">IEW27_21760</name>
</gene>
<keyword evidence="3" id="KW-1185">Reference proteome</keyword>
<dbReference type="EMBL" id="JACXXP010000057">
    <property type="protein sequence ID" value="MBD3907200.1"/>
    <property type="molecule type" value="Genomic_DNA"/>
</dbReference>
<feature type="domain" description="Integrase catalytic" evidence="1">
    <location>
        <begin position="2"/>
        <end position="32"/>
    </location>
</feature>
<dbReference type="Proteomes" id="UP000603715">
    <property type="component" value="Unassembled WGS sequence"/>
</dbReference>
<dbReference type="InterPro" id="IPR001584">
    <property type="entry name" value="Integrase_cat-core"/>
</dbReference>
<evidence type="ECO:0000313" key="2">
    <source>
        <dbReference type="EMBL" id="MBD3907200.1"/>
    </source>
</evidence>
<organism evidence="2 3">
    <name type="scientific">Chryseobacterium muglaense</name>
    <dbReference type="NCBI Taxonomy" id="2893752"/>
    <lineage>
        <taxon>Bacteria</taxon>
        <taxon>Pseudomonadati</taxon>
        <taxon>Bacteroidota</taxon>
        <taxon>Flavobacteriia</taxon>
        <taxon>Flavobacteriales</taxon>
        <taxon>Weeksellaceae</taxon>
        <taxon>Chryseobacterium group</taxon>
        <taxon>Chryseobacterium</taxon>
    </lineage>
</organism>
<accession>A0ABR8ME95</accession>
<evidence type="ECO:0000313" key="3">
    <source>
        <dbReference type="Proteomes" id="UP000603715"/>
    </source>
</evidence>
<reference evidence="3" key="1">
    <citation type="submission" date="2023-07" db="EMBL/GenBank/DDBJ databases">
        <title>Description of novel Chryseobacterium sp. strain C-2.</title>
        <authorList>
            <person name="Saticioglu I.B."/>
        </authorList>
    </citation>
    <scope>NUCLEOTIDE SEQUENCE [LARGE SCALE GENOMIC DNA]</scope>
    <source>
        <strain evidence="3">C-2</strain>
    </source>
</reference>
<sequence length="34" mass="3954">MKFSIPGKPTDNTFIESFKGLLRDEYLNINGFFL</sequence>
<comment type="caution">
    <text evidence="2">The sequence shown here is derived from an EMBL/GenBank/DDBJ whole genome shotgun (WGS) entry which is preliminary data.</text>
</comment>
<protein>
    <submittedName>
        <fullName evidence="2">Transposase</fullName>
    </submittedName>
</protein>